<dbReference type="Gene3D" id="1.10.8.60">
    <property type="match status" value="1"/>
</dbReference>
<dbReference type="PANTHER" id="PTHR48102:SF7">
    <property type="entry name" value="ATP-DEPENDENT CLP PROTEASE ATP-BINDING SUBUNIT CLPX-LIKE, MITOCHONDRIAL"/>
    <property type="match status" value="1"/>
</dbReference>
<dbReference type="GO" id="GO:0051301">
    <property type="term" value="P:cell division"/>
    <property type="evidence" value="ECO:0007669"/>
    <property type="project" value="TreeGrafter"/>
</dbReference>
<dbReference type="InterPro" id="IPR019489">
    <property type="entry name" value="Clp_ATPase_C"/>
</dbReference>
<feature type="domain" description="Clp ATPase C-terminal" evidence="3">
    <location>
        <begin position="9"/>
        <end position="49"/>
    </location>
</feature>
<keyword evidence="4" id="KW-0645">Protease</keyword>
<name>A0A251XE42_CLAMM</name>
<keyword evidence="4" id="KW-0378">Hydrolase</keyword>
<dbReference type="GO" id="GO:0005524">
    <property type="term" value="F:ATP binding"/>
    <property type="evidence" value="ECO:0007669"/>
    <property type="project" value="UniProtKB-KW"/>
</dbReference>
<dbReference type="PANTHER" id="PTHR48102">
    <property type="entry name" value="ATP-DEPENDENT CLP PROTEASE ATP-BINDING SUBUNIT CLPX-LIKE, MITOCHONDRIAL-RELATED"/>
    <property type="match status" value="1"/>
</dbReference>
<organism evidence="4 5">
    <name type="scientific">Clavibacter michiganensis subsp. michiganensis</name>
    <dbReference type="NCBI Taxonomy" id="33013"/>
    <lineage>
        <taxon>Bacteria</taxon>
        <taxon>Bacillati</taxon>
        <taxon>Actinomycetota</taxon>
        <taxon>Actinomycetes</taxon>
        <taxon>Micrococcales</taxon>
        <taxon>Microbacteriaceae</taxon>
        <taxon>Clavibacter</taxon>
    </lineage>
</organism>
<sequence length="101" mass="11136">MEILTKPRNALVRQYQRMFELDGVELEFEQGALESIADLAVLRQTGARGCAPSWRRCSGRSCSTSLGRRGGPRGHHRESVVQNAAPTIVPRASMLRAEKSA</sequence>
<evidence type="ECO:0000313" key="5">
    <source>
        <dbReference type="Proteomes" id="UP000195062"/>
    </source>
</evidence>
<dbReference type="GO" id="GO:0009376">
    <property type="term" value="C:HslUV protease complex"/>
    <property type="evidence" value="ECO:0007669"/>
    <property type="project" value="TreeGrafter"/>
</dbReference>
<dbReference type="GO" id="GO:0051603">
    <property type="term" value="P:proteolysis involved in protein catabolic process"/>
    <property type="evidence" value="ECO:0007669"/>
    <property type="project" value="TreeGrafter"/>
</dbReference>
<dbReference type="GO" id="GO:0016887">
    <property type="term" value="F:ATP hydrolysis activity"/>
    <property type="evidence" value="ECO:0007669"/>
    <property type="project" value="TreeGrafter"/>
</dbReference>
<keyword evidence="5" id="KW-1185">Reference proteome</keyword>
<protein>
    <submittedName>
        <fullName evidence="4">ATP-dependent Clp protease ATP-binding subunit ClpX</fullName>
    </submittedName>
</protein>
<keyword evidence="2 4" id="KW-0067">ATP-binding</keyword>
<accession>A0A251XE42</accession>
<comment type="caution">
    <text evidence="4">The sequence shown here is derived from an EMBL/GenBank/DDBJ whole genome shotgun (WGS) entry which is preliminary data.</text>
</comment>
<dbReference type="AlphaFoldDB" id="A0A251XE42"/>
<dbReference type="Pfam" id="PF10431">
    <property type="entry name" value="ClpB_D2-small"/>
    <property type="match status" value="1"/>
</dbReference>
<dbReference type="Proteomes" id="UP000195062">
    <property type="component" value="Unassembled WGS sequence"/>
</dbReference>
<evidence type="ECO:0000259" key="3">
    <source>
        <dbReference type="Pfam" id="PF10431"/>
    </source>
</evidence>
<gene>
    <name evidence="4" type="primary">clpX</name>
    <name evidence="4" type="ORF">CMMCAS07_17220</name>
</gene>
<proteinExistence type="predicted"/>
<evidence type="ECO:0000256" key="2">
    <source>
        <dbReference type="ARBA" id="ARBA00022840"/>
    </source>
</evidence>
<dbReference type="InterPro" id="IPR050052">
    <property type="entry name" value="ATP-dep_Clp_protease_ClpX"/>
</dbReference>
<dbReference type="EMBL" id="MDHH01000006">
    <property type="protein sequence ID" value="OUE00642.1"/>
    <property type="molecule type" value="Genomic_DNA"/>
</dbReference>
<keyword evidence="1" id="KW-0547">Nucleotide-binding</keyword>
<evidence type="ECO:0000256" key="1">
    <source>
        <dbReference type="ARBA" id="ARBA00022741"/>
    </source>
</evidence>
<evidence type="ECO:0000313" key="4">
    <source>
        <dbReference type="EMBL" id="OUE00642.1"/>
    </source>
</evidence>
<reference evidence="4 5" key="1">
    <citation type="submission" date="2016-08" db="EMBL/GenBank/DDBJ databases">
        <title>Genome sequence of Clavibacter michiganensis subsp. michiganensis strain CASJ007.</title>
        <authorList>
            <person name="Thapa S.P."/>
            <person name="Coaker G."/>
        </authorList>
    </citation>
    <scope>NUCLEOTIDE SEQUENCE [LARGE SCALE GENOMIC DNA]</scope>
    <source>
        <strain evidence="4">CASJ007</strain>
    </source>
</reference>
<dbReference type="GO" id="GO:0008233">
    <property type="term" value="F:peptidase activity"/>
    <property type="evidence" value="ECO:0007669"/>
    <property type="project" value="UniProtKB-KW"/>
</dbReference>